<dbReference type="GO" id="GO:0009229">
    <property type="term" value="P:thiamine diphosphate biosynthetic process"/>
    <property type="evidence" value="ECO:0007669"/>
    <property type="project" value="UniProtKB-UniPathway"/>
</dbReference>
<dbReference type="SUPFAM" id="SSF48613">
    <property type="entry name" value="Heme oxygenase-like"/>
    <property type="match status" value="1"/>
</dbReference>
<comment type="similarity">
    <text evidence="1">Belongs to the TenA family.</text>
</comment>
<comment type="pathway">
    <text evidence="1">Cofactor biosynthesis; thiamine diphosphate biosynthesis.</text>
</comment>
<dbReference type="GO" id="GO:0005829">
    <property type="term" value="C:cytosol"/>
    <property type="evidence" value="ECO:0007669"/>
    <property type="project" value="TreeGrafter"/>
</dbReference>
<dbReference type="InterPro" id="IPR050967">
    <property type="entry name" value="Thiamine_Salvage_TenA"/>
</dbReference>
<dbReference type="PANTHER" id="PTHR43198:SF2">
    <property type="entry name" value="SI:CH1073-67J19.1-RELATED"/>
    <property type="match status" value="1"/>
</dbReference>
<keyword evidence="4" id="KW-1185">Reference proteome</keyword>
<keyword evidence="1" id="KW-0784">Thiamine biosynthesis</keyword>
<dbReference type="PANTHER" id="PTHR43198">
    <property type="entry name" value="BIFUNCTIONAL TH2 PROTEIN"/>
    <property type="match status" value="1"/>
</dbReference>
<proteinExistence type="inferred from homology"/>
<evidence type="ECO:0000313" key="3">
    <source>
        <dbReference type="EMBL" id="STZ76022.1"/>
    </source>
</evidence>
<comment type="function">
    <text evidence="1">Catalyzes an amino-pyrimidine hydrolysis reaction at the C5' of the pyrimidine moiety of thiamine compounds, a reaction that is part of a thiamine salvage pathway.</text>
</comment>
<gene>
    <name evidence="3" type="primary">tenA</name>
    <name evidence="3" type="ORF">NCTC10295_00777</name>
</gene>
<accession>A0A378UHR9</accession>
<dbReference type="NCBIfam" id="TIGR04306">
    <property type="entry name" value="salvage_TenA"/>
    <property type="match status" value="1"/>
</dbReference>
<name>A0A378UHR9_BERDE</name>
<dbReference type="GO" id="GO:0050334">
    <property type="term" value="F:thiaminase activity"/>
    <property type="evidence" value="ECO:0007669"/>
    <property type="project" value="UniProtKB-EC"/>
</dbReference>
<dbReference type="InterPro" id="IPR027574">
    <property type="entry name" value="Thiaminase_II"/>
</dbReference>
<protein>
    <recommendedName>
        <fullName evidence="1">Aminopyrimidine aminohydrolase</fullName>
        <ecNumber evidence="1">3.5.99.2</ecNumber>
    </recommendedName>
</protein>
<sequence length="217" mass="24509">MSLTQTLIEQAEPHWAEYVQHPFVEQLAAGTLPETSFRHYLKQDYLYLFQYTRMFALAMYKSENFAQMETARGMAEAVLSEIDLHIAYCREWGISEAELFATEESAACIAYTRYVLDCGISGTLAELYAAVAPCMLGYAEIGKRIGAQPPVPGNPYQAWIDTYAAEDFQQVAVDFSAFFDSLCQDLTPAQQAKIAHIFTTATRMEVAFWDMGLHCRM</sequence>
<organism evidence="3 4">
    <name type="scientific">Bergeriella denitrificans</name>
    <name type="common">Neisseria denitrificans</name>
    <dbReference type="NCBI Taxonomy" id="494"/>
    <lineage>
        <taxon>Bacteria</taxon>
        <taxon>Pseudomonadati</taxon>
        <taxon>Pseudomonadota</taxon>
        <taxon>Betaproteobacteria</taxon>
        <taxon>Neisseriales</taxon>
        <taxon>Neisseriaceae</taxon>
        <taxon>Bergeriella</taxon>
    </lineage>
</organism>
<dbReference type="GO" id="GO:0009228">
    <property type="term" value="P:thiamine biosynthetic process"/>
    <property type="evidence" value="ECO:0007669"/>
    <property type="project" value="UniProtKB-KW"/>
</dbReference>
<dbReference type="InterPro" id="IPR004305">
    <property type="entry name" value="Thiaminase-2/PQQC"/>
</dbReference>
<evidence type="ECO:0000259" key="2">
    <source>
        <dbReference type="Pfam" id="PF03070"/>
    </source>
</evidence>
<evidence type="ECO:0000313" key="4">
    <source>
        <dbReference type="Proteomes" id="UP000254651"/>
    </source>
</evidence>
<comment type="catalytic activity">
    <reaction evidence="1">
        <text>4-amino-5-aminomethyl-2-methylpyrimidine + H2O = 4-amino-5-hydroxymethyl-2-methylpyrimidine + NH4(+)</text>
        <dbReference type="Rhea" id="RHEA:31799"/>
        <dbReference type="ChEBI" id="CHEBI:15377"/>
        <dbReference type="ChEBI" id="CHEBI:16892"/>
        <dbReference type="ChEBI" id="CHEBI:28938"/>
        <dbReference type="ChEBI" id="CHEBI:63416"/>
        <dbReference type="EC" id="3.5.99.2"/>
    </reaction>
</comment>
<feature type="domain" description="Thiaminase-2/PQQC" evidence="2">
    <location>
        <begin position="9"/>
        <end position="213"/>
    </location>
</feature>
<reference evidence="3 4" key="1">
    <citation type="submission" date="2018-06" db="EMBL/GenBank/DDBJ databases">
        <authorList>
            <consortium name="Pathogen Informatics"/>
            <person name="Doyle S."/>
        </authorList>
    </citation>
    <scope>NUCLEOTIDE SEQUENCE [LARGE SCALE GENOMIC DNA]</scope>
    <source>
        <strain evidence="3 4">NCTC10295</strain>
    </source>
</reference>
<dbReference type="Proteomes" id="UP000254651">
    <property type="component" value="Unassembled WGS sequence"/>
</dbReference>
<dbReference type="Pfam" id="PF03070">
    <property type="entry name" value="TENA_THI-4"/>
    <property type="match status" value="1"/>
</dbReference>
<dbReference type="UniPathway" id="UPA00060"/>
<dbReference type="CDD" id="cd19367">
    <property type="entry name" value="TenA_C_ScTHI20-like"/>
    <property type="match status" value="1"/>
</dbReference>
<dbReference type="EMBL" id="UGQS01000001">
    <property type="protein sequence ID" value="STZ76022.1"/>
    <property type="molecule type" value="Genomic_DNA"/>
</dbReference>
<keyword evidence="1 3" id="KW-0378">Hydrolase</keyword>
<comment type="catalytic activity">
    <reaction evidence="1">
        <text>thiamine + H2O = 5-(2-hydroxyethyl)-4-methylthiazole + 4-amino-5-hydroxymethyl-2-methylpyrimidine + H(+)</text>
        <dbReference type="Rhea" id="RHEA:17509"/>
        <dbReference type="ChEBI" id="CHEBI:15377"/>
        <dbReference type="ChEBI" id="CHEBI:15378"/>
        <dbReference type="ChEBI" id="CHEBI:16892"/>
        <dbReference type="ChEBI" id="CHEBI:17957"/>
        <dbReference type="ChEBI" id="CHEBI:18385"/>
        <dbReference type="EC" id="3.5.99.2"/>
    </reaction>
</comment>
<dbReference type="EC" id="3.5.99.2" evidence="1"/>
<dbReference type="InterPro" id="IPR016084">
    <property type="entry name" value="Haem_Oase-like_multi-hlx"/>
</dbReference>
<dbReference type="AlphaFoldDB" id="A0A378UHR9"/>
<dbReference type="Gene3D" id="1.20.910.10">
    <property type="entry name" value="Heme oxygenase-like"/>
    <property type="match status" value="1"/>
</dbReference>
<evidence type="ECO:0000256" key="1">
    <source>
        <dbReference type="RuleBase" id="RU363093"/>
    </source>
</evidence>